<dbReference type="AlphaFoldDB" id="A0A8X7VUN1"/>
<dbReference type="OrthoDB" id="416253at2759"/>
<accession>A0A8X7VUN1</accession>
<dbReference type="SUPFAM" id="SSF51430">
    <property type="entry name" value="NAD(P)-linked oxidoreductase"/>
    <property type="match status" value="1"/>
</dbReference>
<proteinExistence type="predicted"/>
<keyword evidence="2" id="KW-1185">Reference proteome</keyword>
<evidence type="ECO:0000313" key="2">
    <source>
        <dbReference type="Proteomes" id="UP000886595"/>
    </source>
</evidence>
<dbReference type="Gene3D" id="3.20.20.100">
    <property type="entry name" value="NADP-dependent oxidoreductase domain"/>
    <property type="match status" value="1"/>
</dbReference>
<dbReference type="InterPro" id="IPR036812">
    <property type="entry name" value="NAD(P)_OxRdtase_dom_sf"/>
</dbReference>
<comment type="caution">
    <text evidence="1">The sequence shown here is derived from an EMBL/GenBank/DDBJ whole genome shotgun (WGS) entry which is preliminary data.</text>
</comment>
<dbReference type="Proteomes" id="UP000886595">
    <property type="component" value="Unassembled WGS sequence"/>
</dbReference>
<name>A0A8X7VUN1_BRACI</name>
<evidence type="ECO:0000313" key="1">
    <source>
        <dbReference type="EMBL" id="KAG2317203.1"/>
    </source>
</evidence>
<protein>
    <recommendedName>
        <fullName evidence="3">NADP-dependent oxidoreductase domain-containing protein</fullName>
    </recommendedName>
</protein>
<gene>
    <name evidence="1" type="ORF">Bca52824_020325</name>
</gene>
<organism evidence="1 2">
    <name type="scientific">Brassica carinata</name>
    <name type="common">Ethiopian mustard</name>
    <name type="synonym">Abyssinian cabbage</name>
    <dbReference type="NCBI Taxonomy" id="52824"/>
    <lineage>
        <taxon>Eukaryota</taxon>
        <taxon>Viridiplantae</taxon>
        <taxon>Streptophyta</taxon>
        <taxon>Embryophyta</taxon>
        <taxon>Tracheophyta</taxon>
        <taxon>Spermatophyta</taxon>
        <taxon>Magnoliopsida</taxon>
        <taxon>eudicotyledons</taxon>
        <taxon>Gunneridae</taxon>
        <taxon>Pentapetalae</taxon>
        <taxon>rosids</taxon>
        <taxon>malvids</taxon>
        <taxon>Brassicales</taxon>
        <taxon>Brassicaceae</taxon>
        <taxon>Brassiceae</taxon>
        <taxon>Brassica</taxon>
    </lineage>
</organism>
<sequence length="64" mass="7134">MSLIPVPLPVPNLPIESDHHLMPVLGFGTAASPTPEQLLLKQTILDSIKLGYRHFDTSPRYLKE</sequence>
<dbReference type="EMBL" id="JAAMPC010000004">
    <property type="protein sequence ID" value="KAG2317203.1"/>
    <property type="molecule type" value="Genomic_DNA"/>
</dbReference>
<reference evidence="1 2" key="1">
    <citation type="submission" date="2020-02" db="EMBL/GenBank/DDBJ databases">
        <authorList>
            <person name="Ma Q."/>
            <person name="Huang Y."/>
            <person name="Song X."/>
            <person name="Pei D."/>
        </authorList>
    </citation>
    <scope>NUCLEOTIDE SEQUENCE [LARGE SCALE GENOMIC DNA]</scope>
    <source>
        <strain evidence="1">Sxm20200214</strain>
        <tissue evidence="1">Leaf</tissue>
    </source>
</reference>
<evidence type="ECO:0008006" key="3">
    <source>
        <dbReference type="Google" id="ProtNLM"/>
    </source>
</evidence>